<dbReference type="InterPro" id="IPR000169">
    <property type="entry name" value="Pept_cys_AS"/>
</dbReference>
<keyword evidence="11" id="KW-1185">Reference proteome</keyword>
<reference evidence="10" key="1">
    <citation type="submission" date="2022-01" db="EMBL/GenBank/DDBJ databases">
        <authorList>
            <person name="King R."/>
        </authorList>
    </citation>
    <scope>NUCLEOTIDE SEQUENCE</scope>
</reference>
<keyword evidence="7" id="KW-0732">Signal</keyword>
<accession>A0A9N9XNB3</accession>
<feature type="domain" description="Peptidase C1A papain C-terminal" evidence="8">
    <location>
        <begin position="110"/>
        <end position="324"/>
    </location>
</feature>
<sequence length="326" mass="36254">MKIFVFLLLGVAAVSSLEAERLWNKFKVDFQKNYQNVEEETNRFQIFQDKLREIEEHNARYDRGEVSYYLGINQFSDYTHEEYLAMLNLHKKGPSPPPTSLFTIPEGVTLPDSIDWREKNVVAEVKNQGACGSCWAFSSTGGLEGQYALKRGKLVSLSEQNLLDCSDAYGNGNCSVGGLMTYAFNYVKDNGINSEAAYPYEAKQGPCRYNAQESIVHISGYEAIPKDEISLKYAVGLNGPISVAVDFSHAGGYAGGIYSDSSCSNKRDDLNHGVLVVGYGSENGMDYWIIKNSWSANFGENGYIRWQRNANNLCGIVDDASRPLVI</sequence>
<comment type="similarity">
    <text evidence="1">Belongs to the peptidase C1 family.</text>
</comment>
<dbReference type="PRINTS" id="PR00705">
    <property type="entry name" value="PAPAIN"/>
</dbReference>
<dbReference type="PANTHER" id="PTHR12411">
    <property type="entry name" value="CYSTEINE PROTEASE FAMILY C1-RELATED"/>
    <property type="match status" value="1"/>
</dbReference>
<dbReference type="PROSITE" id="PS00139">
    <property type="entry name" value="THIOL_PROTEASE_CYS"/>
    <property type="match status" value="1"/>
</dbReference>
<evidence type="ECO:0000259" key="8">
    <source>
        <dbReference type="SMART" id="SM00645"/>
    </source>
</evidence>
<dbReference type="GO" id="GO:0006508">
    <property type="term" value="P:proteolysis"/>
    <property type="evidence" value="ECO:0007669"/>
    <property type="project" value="UniProtKB-KW"/>
</dbReference>
<keyword evidence="5" id="KW-0865">Zymogen</keyword>
<dbReference type="FunFam" id="3.90.70.10:FF:000006">
    <property type="entry name" value="Cathepsin S"/>
    <property type="match status" value="1"/>
</dbReference>
<evidence type="ECO:0000256" key="5">
    <source>
        <dbReference type="ARBA" id="ARBA00023145"/>
    </source>
</evidence>
<dbReference type="SMART" id="SM00848">
    <property type="entry name" value="Inhibitor_I29"/>
    <property type="match status" value="1"/>
</dbReference>
<evidence type="ECO:0000256" key="3">
    <source>
        <dbReference type="ARBA" id="ARBA00022801"/>
    </source>
</evidence>
<dbReference type="SUPFAM" id="SSF54001">
    <property type="entry name" value="Cysteine proteinases"/>
    <property type="match status" value="1"/>
</dbReference>
<dbReference type="InterPro" id="IPR000668">
    <property type="entry name" value="Peptidase_C1A_C"/>
</dbReference>
<dbReference type="CDD" id="cd02248">
    <property type="entry name" value="Peptidase_C1A"/>
    <property type="match status" value="1"/>
</dbReference>
<dbReference type="InterPro" id="IPR025660">
    <property type="entry name" value="Pept_his_AS"/>
</dbReference>
<dbReference type="Pfam" id="PF08246">
    <property type="entry name" value="Inhibitor_I29"/>
    <property type="match status" value="1"/>
</dbReference>
<evidence type="ECO:0000256" key="1">
    <source>
        <dbReference type="ARBA" id="ARBA00008455"/>
    </source>
</evidence>
<evidence type="ECO:0000256" key="6">
    <source>
        <dbReference type="ARBA" id="ARBA00023157"/>
    </source>
</evidence>
<dbReference type="InterPro" id="IPR013128">
    <property type="entry name" value="Peptidase_C1A"/>
</dbReference>
<gene>
    <name evidence="10" type="ORF">PHYEVI_LOCUS7123</name>
</gene>
<dbReference type="GO" id="GO:0008234">
    <property type="term" value="F:cysteine-type peptidase activity"/>
    <property type="evidence" value="ECO:0007669"/>
    <property type="project" value="UniProtKB-KW"/>
</dbReference>
<dbReference type="Gene3D" id="3.90.70.10">
    <property type="entry name" value="Cysteine proteinases"/>
    <property type="match status" value="1"/>
</dbReference>
<proteinExistence type="inferred from homology"/>
<dbReference type="InterPro" id="IPR038765">
    <property type="entry name" value="Papain-like_cys_pep_sf"/>
</dbReference>
<dbReference type="InterPro" id="IPR039417">
    <property type="entry name" value="Peptidase_C1A_papain-like"/>
</dbReference>
<evidence type="ECO:0000256" key="2">
    <source>
        <dbReference type="ARBA" id="ARBA00022670"/>
    </source>
</evidence>
<name>A0A9N9XNB3_PHYSR</name>
<evidence type="ECO:0000313" key="10">
    <source>
        <dbReference type="EMBL" id="CAG9860774.1"/>
    </source>
</evidence>
<dbReference type="PROSITE" id="PS00639">
    <property type="entry name" value="THIOL_PROTEASE_HIS"/>
    <property type="match status" value="1"/>
</dbReference>
<evidence type="ECO:0000259" key="9">
    <source>
        <dbReference type="SMART" id="SM00848"/>
    </source>
</evidence>
<organism evidence="10 11">
    <name type="scientific">Phyllotreta striolata</name>
    <name type="common">Striped flea beetle</name>
    <name type="synonym">Crioceris striolata</name>
    <dbReference type="NCBI Taxonomy" id="444603"/>
    <lineage>
        <taxon>Eukaryota</taxon>
        <taxon>Metazoa</taxon>
        <taxon>Ecdysozoa</taxon>
        <taxon>Arthropoda</taxon>
        <taxon>Hexapoda</taxon>
        <taxon>Insecta</taxon>
        <taxon>Pterygota</taxon>
        <taxon>Neoptera</taxon>
        <taxon>Endopterygota</taxon>
        <taxon>Coleoptera</taxon>
        <taxon>Polyphaga</taxon>
        <taxon>Cucujiformia</taxon>
        <taxon>Chrysomeloidea</taxon>
        <taxon>Chrysomelidae</taxon>
        <taxon>Galerucinae</taxon>
        <taxon>Alticini</taxon>
        <taxon>Phyllotreta</taxon>
    </lineage>
</organism>
<dbReference type="Proteomes" id="UP001153712">
    <property type="component" value="Chromosome 3"/>
</dbReference>
<evidence type="ECO:0000256" key="7">
    <source>
        <dbReference type="SAM" id="SignalP"/>
    </source>
</evidence>
<keyword evidence="2" id="KW-0645">Protease</keyword>
<evidence type="ECO:0000256" key="4">
    <source>
        <dbReference type="ARBA" id="ARBA00022807"/>
    </source>
</evidence>
<feature type="chain" id="PRO_5040324686" evidence="7">
    <location>
        <begin position="20"/>
        <end position="326"/>
    </location>
</feature>
<evidence type="ECO:0000313" key="11">
    <source>
        <dbReference type="Proteomes" id="UP001153712"/>
    </source>
</evidence>
<dbReference type="Pfam" id="PF00112">
    <property type="entry name" value="Peptidase_C1"/>
    <property type="match status" value="1"/>
</dbReference>
<keyword evidence="3" id="KW-0378">Hydrolase</keyword>
<feature type="domain" description="Cathepsin propeptide inhibitor" evidence="9">
    <location>
        <begin position="23"/>
        <end position="83"/>
    </location>
</feature>
<dbReference type="AlphaFoldDB" id="A0A9N9XNB3"/>
<protein>
    <submittedName>
        <fullName evidence="10">Uncharacterized protein</fullName>
    </submittedName>
</protein>
<dbReference type="EMBL" id="OU900096">
    <property type="protein sequence ID" value="CAG9860774.1"/>
    <property type="molecule type" value="Genomic_DNA"/>
</dbReference>
<keyword evidence="4" id="KW-0788">Thiol protease</keyword>
<keyword evidence="6" id="KW-1015">Disulfide bond</keyword>
<feature type="signal peptide" evidence="7">
    <location>
        <begin position="1"/>
        <end position="19"/>
    </location>
</feature>
<dbReference type="SMART" id="SM00645">
    <property type="entry name" value="Pept_C1"/>
    <property type="match status" value="1"/>
</dbReference>
<dbReference type="InterPro" id="IPR013201">
    <property type="entry name" value="Prot_inhib_I29"/>
</dbReference>
<dbReference type="OrthoDB" id="10253408at2759"/>